<evidence type="ECO:0000313" key="2">
    <source>
        <dbReference type="EMBL" id="MDO7253540.1"/>
    </source>
</evidence>
<organism evidence="3 4">
    <name type="scientific">Helicobacter cappadocius</name>
    <dbReference type="NCBI Taxonomy" id="3063998"/>
    <lineage>
        <taxon>Bacteria</taxon>
        <taxon>Pseudomonadati</taxon>
        <taxon>Campylobacterota</taxon>
        <taxon>Epsilonproteobacteria</taxon>
        <taxon>Campylobacterales</taxon>
        <taxon>Helicobacteraceae</taxon>
        <taxon>Helicobacter</taxon>
    </lineage>
</organism>
<reference evidence="3 5" key="1">
    <citation type="submission" date="2023-07" db="EMBL/GenBank/DDBJ databases">
        <title>Unpublished Manusciprt.</title>
        <authorList>
            <person name="Aydin F."/>
            <person name="Tarhane S."/>
            <person name="Saticioglu I.B."/>
            <person name="Karakaya E."/>
            <person name="Abay S."/>
            <person name="Guran O."/>
            <person name="Bozkurt E."/>
            <person name="Uzum N."/>
            <person name="Olgun K."/>
            <person name="Jablonski D."/>
        </authorList>
    </citation>
    <scope>NUCLEOTIDE SEQUENCE</scope>
    <source>
        <strain evidence="5">faydin-H75</strain>
        <strain evidence="3">Faydin-H76</strain>
    </source>
</reference>
<evidence type="ECO:0000313" key="3">
    <source>
        <dbReference type="EMBL" id="MDP2539467.1"/>
    </source>
</evidence>
<sequence>MFLENLKDKMIYVLMLLVLGFFAYMGYQYMDIQFLPTTLKR</sequence>
<dbReference type="RefSeq" id="WP_305517383.1">
    <property type="nucleotide sequence ID" value="NZ_JAUPEV010000010.1"/>
</dbReference>
<keyword evidence="1" id="KW-1133">Transmembrane helix</keyword>
<feature type="transmembrane region" description="Helical" evidence="1">
    <location>
        <begin position="12"/>
        <end position="30"/>
    </location>
</feature>
<evidence type="ECO:0000313" key="5">
    <source>
        <dbReference type="Proteomes" id="UP001240777"/>
    </source>
</evidence>
<evidence type="ECO:0000313" key="4">
    <source>
        <dbReference type="Proteomes" id="UP001177258"/>
    </source>
</evidence>
<protein>
    <submittedName>
        <fullName evidence="3">Uncharacterized protein</fullName>
    </submittedName>
</protein>
<dbReference type="Proteomes" id="UP001240777">
    <property type="component" value="Unassembled WGS sequence"/>
</dbReference>
<keyword evidence="1" id="KW-0472">Membrane</keyword>
<gene>
    <name evidence="2" type="ORF">Q5I04_06410</name>
    <name evidence="3" type="ORF">Q5I06_06735</name>
</gene>
<reference evidence="2" key="2">
    <citation type="submission" date="2023-07" db="EMBL/GenBank/DDBJ databases">
        <authorList>
            <person name="Aydin F."/>
            <person name="Tarhane S."/>
            <person name="Saticioglu I.B."/>
            <person name="Karakaya E."/>
            <person name="Abay S."/>
            <person name="Guran O."/>
            <person name="Bozkurt E."/>
            <person name="Uzum N."/>
            <person name="Olgun K."/>
            <person name="Jablonski D."/>
        </authorList>
    </citation>
    <scope>NUCLEOTIDE SEQUENCE</scope>
    <source>
        <strain evidence="2">Faydin-H75</strain>
    </source>
</reference>
<accession>A0AA90TA20</accession>
<dbReference type="AlphaFoldDB" id="A0AA90TA20"/>
<keyword evidence="1" id="KW-0812">Transmembrane</keyword>
<dbReference type="Proteomes" id="UP001177258">
    <property type="component" value="Unassembled WGS sequence"/>
</dbReference>
<evidence type="ECO:0000256" key="1">
    <source>
        <dbReference type="SAM" id="Phobius"/>
    </source>
</evidence>
<proteinExistence type="predicted"/>
<reference evidence="2 4" key="3">
    <citation type="journal article" date="2024" name="Syst. Appl. Microbiol.">
        <title>Helicobacter cappadocius sp. nov., from lizards: The first psychrotrophic Helicobacter species.</title>
        <authorList>
            <person name="Aydin F."/>
            <person name="Tarhane S."/>
            <person name="Karakaya E."/>
            <person name="Abay S."/>
            <person name="Kayman T."/>
            <person name="Guran O."/>
            <person name="Bozkurt E."/>
            <person name="Uzum N."/>
            <person name="Avci A."/>
            <person name="Olgun K."/>
            <person name="Jablonski D."/>
            <person name="Guran C."/>
            <person name="Burcin Saticioglu I."/>
        </authorList>
    </citation>
    <scope>NUCLEOTIDE SEQUENCE [LARGE SCALE GENOMIC DNA]</scope>
    <source>
        <strain evidence="2">Faydin-H75</strain>
        <strain evidence="4">faydin-H76</strain>
    </source>
</reference>
<dbReference type="EMBL" id="JAUYZK010000010">
    <property type="protein sequence ID" value="MDP2539467.1"/>
    <property type="molecule type" value="Genomic_DNA"/>
</dbReference>
<comment type="caution">
    <text evidence="3">The sequence shown here is derived from an EMBL/GenBank/DDBJ whole genome shotgun (WGS) entry which is preliminary data.</text>
</comment>
<keyword evidence="5" id="KW-1185">Reference proteome</keyword>
<dbReference type="EMBL" id="JAUPEV010000010">
    <property type="protein sequence ID" value="MDO7253540.1"/>
    <property type="molecule type" value="Genomic_DNA"/>
</dbReference>
<name>A0AA90TA20_9HELI</name>